<gene>
    <name evidence="3" type="ORF">EJ05DRAFT_478029</name>
</gene>
<dbReference type="Proteomes" id="UP000799437">
    <property type="component" value="Unassembled WGS sequence"/>
</dbReference>
<feature type="region of interest" description="Disordered" evidence="1">
    <location>
        <begin position="80"/>
        <end position="167"/>
    </location>
</feature>
<dbReference type="EMBL" id="ML996576">
    <property type="protein sequence ID" value="KAF2755977.1"/>
    <property type="molecule type" value="Genomic_DNA"/>
</dbReference>
<proteinExistence type="predicted"/>
<protein>
    <submittedName>
        <fullName evidence="3">Uncharacterized protein</fullName>
    </submittedName>
</protein>
<keyword evidence="2" id="KW-1133">Transmembrane helix</keyword>
<dbReference type="GeneID" id="54485416"/>
<sequence>MNLPAQLPATAQNLNQSHLVLGQLVVPVLLGPRHRRHHQPQRIHDITPALVARHNIPILLFFLLLFFLGAAISSTTKHIPGTRARTHTSTHHRPPTTPSPHLLLIPRATPGHLPRRNPCRRSRCQRRRIRRVERKRGGAGRRAGRGGSGPSGERGLEEVAADAGVGC</sequence>
<dbReference type="AlphaFoldDB" id="A0A6A6W313"/>
<feature type="transmembrane region" description="Helical" evidence="2">
    <location>
        <begin position="56"/>
        <end position="75"/>
    </location>
</feature>
<evidence type="ECO:0000313" key="4">
    <source>
        <dbReference type="Proteomes" id="UP000799437"/>
    </source>
</evidence>
<name>A0A6A6W313_9PEZI</name>
<organism evidence="3 4">
    <name type="scientific">Pseudovirgaria hyperparasitica</name>
    <dbReference type="NCBI Taxonomy" id="470096"/>
    <lineage>
        <taxon>Eukaryota</taxon>
        <taxon>Fungi</taxon>
        <taxon>Dikarya</taxon>
        <taxon>Ascomycota</taxon>
        <taxon>Pezizomycotina</taxon>
        <taxon>Dothideomycetes</taxon>
        <taxon>Dothideomycetes incertae sedis</taxon>
        <taxon>Acrospermales</taxon>
        <taxon>Acrospermaceae</taxon>
        <taxon>Pseudovirgaria</taxon>
    </lineage>
</organism>
<accession>A0A6A6W313</accession>
<dbReference type="RefSeq" id="XP_033598428.1">
    <property type="nucleotide sequence ID" value="XM_033744362.1"/>
</dbReference>
<evidence type="ECO:0000256" key="2">
    <source>
        <dbReference type="SAM" id="Phobius"/>
    </source>
</evidence>
<reference evidence="3" key="1">
    <citation type="journal article" date="2020" name="Stud. Mycol.">
        <title>101 Dothideomycetes genomes: a test case for predicting lifestyles and emergence of pathogens.</title>
        <authorList>
            <person name="Haridas S."/>
            <person name="Albert R."/>
            <person name="Binder M."/>
            <person name="Bloem J."/>
            <person name="Labutti K."/>
            <person name="Salamov A."/>
            <person name="Andreopoulos B."/>
            <person name="Baker S."/>
            <person name="Barry K."/>
            <person name="Bills G."/>
            <person name="Bluhm B."/>
            <person name="Cannon C."/>
            <person name="Castanera R."/>
            <person name="Culley D."/>
            <person name="Daum C."/>
            <person name="Ezra D."/>
            <person name="Gonzalez J."/>
            <person name="Henrissat B."/>
            <person name="Kuo A."/>
            <person name="Liang C."/>
            <person name="Lipzen A."/>
            <person name="Lutzoni F."/>
            <person name="Magnuson J."/>
            <person name="Mondo S."/>
            <person name="Nolan M."/>
            <person name="Ohm R."/>
            <person name="Pangilinan J."/>
            <person name="Park H.-J."/>
            <person name="Ramirez L."/>
            <person name="Alfaro M."/>
            <person name="Sun H."/>
            <person name="Tritt A."/>
            <person name="Yoshinaga Y."/>
            <person name="Zwiers L.-H."/>
            <person name="Turgeon B."/>
            <person name="Goodwin S."/>
            <person name="Spatafora J."/>
            <person name="Crous P."/>
            <person name="Grigoriev I."/>
        </authorList>
    </citation>
    <scope>NUCLEOTIDE SEQUENCE</scope>
    <source>
        <strain evidence="3">CBS 121739</strain>
    </source>
</reference>
<feature type="compositionally biased region" description="Basic residues" evidence="1">
    <location>
        <begin position="84"/>
        <end position="94"/>
    </location>
</feature>
<evidence type="ECO:0000256" key="1">
    <source>
        <dbReference type="SAM" id="MobiDB-lite"/>
    </source>
</evidence>
<feature type="compositionally biased region" description="Basic residues" evidence="1">
    <location>
        <begin position="113"/>
        <end position="144"/>
    </location>
</feature>
<evidence type="ECO:0000313" key="3">
    <source>
        <dbReference type="EMBL" id="KAF2755977.1"/>
    </source>
</evidence>
<keyword evidence="4" id="KW-1185">Reference proteome</keyword>
<keyword evidence="2" id="KW-0812">Transmembrane</keyword>
<keyword evidence="2" id="KW-0472">Membrane</keyword>